<dbReference type="Proteomes" id="UP000092952">
    <property type="component" value="Chromosome"/>
</dbReference>
<dbReference type="InParanoid" id="A0A1B1YVZ2"/>
<proteinExistence type="predicted"/>
<dbReference type="Gene3D" id="2.50.20.10">
    <property type="entry name" value="Lipoprotein localisation LolA/LolB/LppX"/>
    <property type="match status" value="1"/>
</dbReference>
<reference evidence="3" key="1">
    <citation type="submission" date="2016-03" db="EMBL/GenBank/DDBJ databases">
        <title>Complete genome sequence of Solimmundus cernigliae, representing a novel lineage of polycyclic aromatic hydrocarbon degraders within the Gammaproteobacteria.</title>
        <authorList>
            <person name="Singleton D.R."/>
            <person name="Dickey A.N."/>
            <person name="Scholl E.H."/>
            <person name="Wright F.A."/>
            <person name="Aitken M.D."/>
        </authorList>
    </citation>
    <scope>NUCLEOTIDE SEQUENCE [LARGE SCALE GENOMIC DNA]</scope>
    <source>
        <strain evidence="3">TR3.2</strain>
    </source>
</reference>
<dbReference type="STRING" id="1810504.PG2T_12380"/>
<dbReference type="Pfam" id="PF07044">
    <property type="entry name" value="DUF1329"/>
    <property type="match status" value="1"/>
</dbReference>
<keyword evidence="3" id="KW-1185">Reference proteome</keyword>
<keyword evidence="1" id="KW-0732">Signal</keyword>
<dbReference type="InterPro" id="IPR010752">
    <property type="entry name" value="DUF1329"/>
</dbReference>
<accession>A0A1B1YVZ2</accession>
<feature type="chain" id="PRO_5008533037" description="DUF1329 domain-containing protein" evidence="1">
    <location>
        <begin position="29"/>
        <end position="487"/>
    </location>
</feature>
<dbReference type="OrthoDB" id="178023at2"/>
<sequence>MKMFFFNGSRCVVVAALAGLSMAGAANAKLSDEEIAQLGMTGTPLTPVGATRAGNAAGTIPEWTGGIQAPPANFKPGAGWADPFADDKPLFTITAQNYQQYEKNLLPGQIAMFKQYPDSFRMHVYPTRRSTSYPDWFVESTKVQAKHIDICPQYAQKNEMCLIDAQPGGGVPFPIPKSPEEAGWNTLLGHYNGTTMDAMGNGALIDSLGNRTDVIIRSREFWPYQLPADKRPSNEWFTQWGGAFLCDSWQIEQPPRSSGLVFGGCMYAQNVDFQVYLYIPGQRRVRKAPEIGFHDSPSFGSDGQRTVSSRWMWWFGGKEPRHSYKLEKGKELFVSANSYKIADPNLNYDDIYGKKHINQDLLRYELHRMWVIDGELKPGYRHLYKRHVAYFDEDTWMGVAFEAYDAKDRLWRMGEQHVLNLYDKPLLRIMGDSQIDLINGRYTTYPYWHDTAGRLTGFGPPKFETTEDMTVDISVYTPQGLRKFGTR</sequence>
<protein>
    <recommendedName>
        <fullName evidence="4">DUF1329 domain-containing protein</fullName>
    </recommendedName>
</protein>
<evidence type="ECO:0000313" key="3">
    <source>
        <dbReference type="Proteomes" id="UP000092952"/>
    </source>
</evidence>
<feature type="signal peptide" evidence="1">
    <location>
        <begin position="1"/>
        <end position="28"/>
    </location>
</feature>
<gene>
    <name evidence="2" type="ORF">PG2T_12380</name>
</gene>
<evidence type="ECO:0000256" key="1">
    <source>
        <dbReference type="SAM" id="SignalP"/>
    </source>
</evidence>
<dbReference type="AlphaFoldDB" id="A0A1B1YVZ2"/>
<organism evidence="2 3">
    <name type="scientific">Immundisolibacter cernigliae</name>
    <dbReference type="NCBI Taxonomy" id="1810504"/>
    <lineage>
        <taxon>Bacteria</taxon>
        <taxon>Pseudomonadati</taxon>
        <taxon>Pseudomonadota</taxon>
        <taxon>Gammaproteobacteria</taxon>
        <taxon>Immundisolibacterales</taxon>
        <taxon>Immundisolibacteraceae</taxon>
        <taxon>Immundisolibacter</taxon>
    </lineage>
</organism>
<name>A0A1B1YVZ2_9GAMM</name>
<dbReference type="KEGG" id="gbi:PG2T_12380"/>
<evidence type="ECO:0000313" key="2">
    <source>
        <dbReference type="EMBL" id="ANX04887.1"/>
    </source>
</evidence>
<evidence type="ECO:0008006" key="4">
    <source>
        <dbReference type="Google" id="ProtNLM"/>
    </source>
</evidence>
<dbReference type="EMBL" id="CP014671">
    <property type="protein sequence ID" value="ANX04887.1"/>
    <property type="molecule type" value="Genomic_DNA"/>
</dbReference>